<dbReference type="GO" id="GO:0031314">
    <property type="term" value="C:extrinsic component of mitochondrial inner membrane"/>
    <property type="evidence" value="ECO:0007669"/>
    <property type="project" value="UniProtKB-UniRule"/>
</dbReference>
<dbReference type="UniPathway" id="UPA00232"/>
<feature type="binding site" evidence="5">
    <location>
        <position position="97"/>
    </location>
    <ligand>
        <name>S-adenosyl-L-methionine</name>
        <dbReference type="ChEBI" id="CHEBI:59789"/>
    </ligand>
</feature>
<dbReference type="InterPro" id="IPR013216">
    <property type="entry name" value="Methyltransf_11"/>
</dbReference>
<organism evidence="7 8">
    <name type="scientific">Mytilus coruscus</name>
    <name type="common">Sea mussel</name>
    <dbReference type="NCBI Taxonomy" id="42192"/>
    <lineage>
        <taxon>Eukaryota</taxon>
        <taxon>Metazoa</taxon>
        <taxon>Spiralia</taxon>
        <taxon>Lophotrochozoa</taxon>
        <taxon>Mollusca</taxon>
        <taxon>Bivalvia</taxon>
        <taxon>Autobranchia</taxon>
        <taxon>Pteriomorphia</taxon>
        <taxon>Mytilida</taxon>
        <taxon>Mytiloidea</taxon>
        <taxon>Mytilidae</taxon>
        <taxon>Mytilinae</taxon>
        <taxon>Mytilus</taxon>
    </lineage>
</organism>
<sequence>MTSLRLCHQCYTVLSNTRTKQYQLIKTCGKVLQNNPRSCQNSIATQSLRFNSTSTADNSNAHTTIDQDEHHKFTKLASHWWDEKGEFYALHSMNRLRIPLIRDAFVDVSDKGSKIFPLKDKLILDVGSGGGILTEPLARLGASVTGIDMVEENIRIAQTHISQDPEIAGRVNYIHGAVEDLTEEGKFDAVVASEVVEHVSDVDMFISSCCKLIKPGGYFFLTTLNKTYPSYLLAVLGAEHLLKIVPPGTHDWNKFIPPEDLQLSLEQNGMTVRLLHGMCYNPVINRWSWISNTNINYAMYAVKSTQSIHLHDKIEQTDY</sequence>
<keyword evidence="5" id="KW-0460">Magnesium</keyword>
<comment type="catalytic activity">
    <reaction evidence="5">
        <text>a 3,4-dihydroxy-5-(all-trans-polyprenyl)benzoate + S-adenosyl-L-methionine = a 4-hydroxy-3-methoxy-5-(all-trans-polyprenyl)benzoate + S-adenosyl-L-homocysteine + H(+)</text>
        <dbReference type="Rhea" id="RHEA:44452"/>
        <dbReference type="Rhea" id="RHEA-COMP:10930"/>
        <dbReference type="Rhea" id="RHEA-COMP:10931"/>
        <dbReference type="ChEBI" id="CHEBI:15378"/>
        <dbReference type="ChEBI" id="CHEBI:57856"/>
        <dbReference type="ChEBI" id="CHEBI:59789"/>
        <dbReference type="ChEBI" id="CHEBI:64694"/>
        <dbReference type="ChEBI" id="CHEBI:84443"/>
        <dbReference type="EC" id="2.1.1.114"/>
    </reaction>
</comment>
<dbReference type="Pfam" id="PF08241">
    <property type="entry name" value="Methyltransf_11"/>
    <property type="match status" value="1"/>
</dbReference>
<feature type="binding site" evidence="5">
    <location>
        <position position="198"/>
    </location>
    <ligand>
        <name>Mg(2+)</name>
        <dbReference type="ChEBI" id="CHEBI:18420"/>
    </ligand>
</feature>
<dbReference type="EC" id="2.1.1.114" evidence="5"/>
<comment type="similarity">
    <text evidence="5">Belongs to the class I-like SAM-binding methyltransferase superfamily. UbiG/COQ3 family.</text>
</comment>
<keyword evidence="5" id="KW-0472">Membrane</keyword>
<feature type="binding site" evidence="5">
    <location>
        <position position="194"/>
    </location>
    <ligand>
        <name>Mg(2+)</name>
        <dbReference type="ChEBI" id="CHEBI:18420"/>
    </ligand>
</feature>
<dbReference type="GO" id="GO:0032259">
    <property type="term" value="P:methylation"/>
    <property type="evidence" value="ECO:0007669"/>
    <property type="project" value="UniProtKB-KW"/>
</dbReference>
<feature type="binding site" evidence="5">
    <location>
        <position position="193"/>
    </location>
    <ligand>
        <name>S-adenosyl-L-methionine</name>
        <dbReference type="ChEBI" id="CHEBI:59789"/>
    </ligand>
</feature>
<keyword evidence="5" id="KW-0479">Metal-binding</keyword>
<evidence type="ECO:0000256" key="3">
    <source>
        <dbReference type="ARBA" id="ARBA00022688"/>
    </source>
</evidence>
<dbReference type="Proteomes" id="UP000507470">
    <property type="component" value="Unassembled WGS sequence"/>
</dbReference>
<evidence type="ECO:0000256" key="1">
    <source>
        <dbReference type="ARBA" id="ARBA00022603"/>
    </source>
</evidence>
<dbReference type="PANTHER" id="PTHR43464">
    <property type="entry name" value="METHYLTRANSFERASE"/>
    <property type="match status" value="1"/>
</dbReference>
<feature type="binding site" evidence="5">
    <location>
        <position position="127"/>
    </location>
    <ligand>
        <name>S-adenosyl-L-methionine</name>
        <dbReference type="ChEBI" id="CHEBI:59789"/>
    </ligand>
</feature>
<keyword evidence="5" id="KW-0496">Mitochondrion</keyword>
<accession>A0A6J8CLD8</accession>
<keyword evidence="8" id="KW-1185">Reference proteome</keyword>
<gene>
    <name evidence="7" type="ORF">MCOR_30487</name>
</gene>
<dbReference type="EMBL" id="CACVKT020005595">
    <property type="protein sequence ID" value="CAC5395862.1"/>
    <property type="molecule type" value="Genomic_DNA"/>
</dbReference>
<dbReference type="EC" id="2.1.1.-" evidence="5"/>
<keyword evidence="2 5" id="KW-0808">Transferase</keyword>
<dbReference type="SUPFAM" id="SSF53335">
    <property type="entry name" value="S-adenosyl-L-methionine-dependent methyltransferases"/>
    <property type="match status" value="1"/>
</dbReference>
<comment type="pathway">
    <text evidence="5">Cofactor biosynthesis; ubiquinone biosynthesis.</text>
</comment>
<comment type="catalytic activity">
    <reaction evidence="5">
        <text>a 3-demethylubiquinol + S-adenosyl-L-methionine = a ubiquinol + S-adenosyl-L-homocysteine + H(+)</text>
        <dbReference type="Rhea" id="RHEA:44380"/>
        <dbReference type="Rhea" id="RHEA-COMP:9566"/>
        <dbReference type="Rhea" id="RHEA-COMP:10914"/>
        <dbReference type="ChEBI" id="CHEBI:15378"/>
        <dbReference type="ChEBI" id="CHEBI:17976"/>
        <dbReference type="ChEBI" id="CHEBI:57856"/>
        <dbReference type="ChEBI" id="CHEBI:59789"/>
        <dbReference type="ChEBI" id="CHEBI:84422"/>
        <dbReference type="EC" id="2.1.1.64"/>
    </reaction>
</comment>
<dbReference type="NCBIfam" id="TIGR01983">
    <property type="entry name" value="UbiG"/>
    <property type="match status" value="1"/>
</dbReference>
<comment type="subunit">
    <text evidence="5">Component of a multi-subunit COQ enzyme complex.</text>
</comment>
<dbReference type="CDD" id="cd02440">
    <property type="entry name" value="AdoMet_MTases"/>
    <property type="match status" value="1"/>
</dbReference>
<evidence type="ECO:0000313" key="8">
    <source>
        <dbReference type="Proteomes" id="UP000507470"/>
    </source>
</evidence>
<dbReference type="OrthoDB" id="3265906at2759"/>
<dbReference type="AlphaFoldDB" id="A0A6J8CLD8"/>
<evidence type="ECO:0000256" key="4">
    <source>
        <dbReference type="ARBA" id="ARBA00022691"/>
    </source>
</evidence>
<dbReference type="GO" id="GO:0010420">
    <property type="term" value="F:polyprenyldihydroxybenzoate methyltransferase activity"/>
    <property type="evidence" value="ECO:0007669"/>
    <property type="project" value="UniProtKB-UniRule"/>
</dbReference>
<dbReference type="GO" id="GO:0061542">
    <property type="term" value="F:3-demethylubiquinol 3-O-methyltransferase activity"/>
    <property type="evidence" value="ECO:0007669"/>
    <property type="project" value="UniProtKB-UniRule"/>
</dbReference>
<comment type="subcellular location">
    <subcellularLocation>
        <location evidence="5">Mitochondrion inner membrane</location>
        <topology evidence="5">Peripheral membrane protein</topology>
        <orientation evidence="5">Matrix side</orientation>
    </subcellularLocation>
</comment>
<evidence type="ECO:0000259" key="6">
    <source>
        <dbReference type="Pfam" id="PF08241"/>
    </source>
</evidence>
<comment type="function">
    <text evidence="5">O-methyltransferase required for two non-consecutive steps during ubiquinone biosynthesis. Catalyzes the 2 O-methylation of 3,4-dihydroxy-5-(all-trans-polyprenyl)benzoic acid into 4-hydroxy-3-methoxy-5-(all-trans-polyprenyl)benzoic acid. Also catalyzes the last step of ubiquinone biosynthesis by mediating methylation of 3-demethylubiquinone into ubiquinone. Also able to mediate the methylation of 3-demethylubiquinol into ubiquinol.</text>
</comment>
<keyword evidence="1 5" id="KW-0489">Methyltransferase</keyword>
<keyword evidence="5" id="KW-0999">Mitochondrion inner membrane</keyword>
<name>A0A6J8CLD8_MYTCO</name>
<dbReference type="InterPro" id="IPR010233">
    <property type="entry name" value="UbiG_MeTrfase"/>
</dbReference>
<evidence type="ECO:0000256" key="2">
    <source>
        <dbReference type="ARBA" id="ARBA00022679"/>
    </source>
</evidence>
<comment type="catalytic activity">
    <reaction evidence="5">
        <text>a 3-demethylubiquinone + S-adenosyl-L-methionine = a ubiquinone + S-adenosyl-L-homocysteine</text>
        <dbReference type="Rhea" id="RHEA:81215"/>
        <dbReference type="Rhea" id="RHEA-COMP:9565"/>
        <dbReference type="Rhea" id="RHEA-COMP:19654"/>
        <dbReference type="ChEBI" id="CHEBI:16389"/>
        <dbReference type="ChEBI" id="CHEBI:57856"/>
        <dbReference type="ChEBI" id="CHEBI:59789"/>
        <dbReference type="ChEBI" id="CHEBI:231825"/>
    </reaction>
</comment>
<dbReference type="EC" id="2.1.1.64" evidence="5"/>
<evidence type="ECO:0000256" key="5">
    <source>
        <dbReference type="HAMAP-Rule" id="MF_03190"/>
    </source>
</evidence>
<feature type="binding site" evidence="5">
    <location>
        <position position="148"/>
    </location>
    <ligand>
        <name>S-adenosyl-L-methionine</name>
        <dbReference type="ChEBI" id="CHEBI:59789"/>
    </ligand>
</feature>
<dbReference type="InterPro" id="IPR029063">
    <property type="entry name" value="SAM-dependent_MTases_sf"/>
</dbReference>
<feature type="domain" description="Methyltransferase type 11" evidence="6">
    <location>
        <begin position="124"/>
        <end position="221"/>
    </location>
</feature>
<feature type="binding site" evidence="5">
    <location>
        <position position="197"/>
    </location>
    <ligand>
        <name>Mg(2+)</name>
        <dbReference type="ChEBI" id="CHEBI:18420"/>
    </ligand>
</feature>
<dbReference type="HAMAP" id="MF_00472">
    <property type="entry name" value="UbiG"/>
    <property type="match status" value="1"/>
</dbReference>
<dbReference type="Gene3D" id="3.40.50.150">
    <property type="entry name" value="Vaccinia Virus protein VP39"/>
    <property type="match status" value="1"/>
</dbReference>
<comment type="cofactor">
    <cofactor evidence="5">
        <name>Mg(2+)</name>
        <dbReference type="ChEBI" id="CHEBI:18420"/>
    </cofactor>
</comment>
<dbReference type="GO" id="GO:0046872">
    <property type="term" value="F:metal ion binding"/>
    <property type="evidence" value="ECO:0007669"/>
    <property type="project" value="UniProtKB-KW"/>
</dbReference>
<reference evidence="7 8" key="1">
    <citation type="submission" date="2020-06" db="EMBL/GenBank/DDBJ databases">
        <authorList>
            <person name="Li R."/>
            <person name="Bekaert M."/>
        </authorList>
    </citation>
    <scope>NUCLEOTIDE SEQUENCE [LARGE SCALE GENOMIC DNA]</scope>
    <source>
        <strain evidence="8">wild</strain>
    </source>
</reference>
<protein>
    <recommendedName>
        <fullName evidence="5">Ubiquinone biosynthesis O-methyltransferase, mitochondrial</fullName>
    </recommendedName>
    <alternativeName>
        <fullName evidence="5">3-demethylubiquinol 3-O-methyltransferase</fullName>
        <ecNumber evidence="5">2.1.1.64</ecNumber>
    </alternativeName>
    <alternativeName>
        <fullName evidence="5">3-demethylubiquinone 3-O-methyltransferase</fullName>
        <ecNumber evidence="5">2.1.1.-</ecNumber>
    </alternativeName>
    <alternativeName>
        <fullName evidence="5">Polyprenyldihydroxybenzoate methyltransferase</fullName>
        <ecNumber evidence="5">2.1.1.114</ecNumber>
    </alternativeName>
</protein>
<evidence type="ECO:0000313" key="7">
    <source>
        <dbReference type="EMBL" id="CAC5395862.1"/>
    </source>
</evidence>
<dbReference type="PANTHER" id="PTHR43464:SF19">
    <property type="entry name" value="UBIQUINONE BIOSYNTHESIS O-METHYLTRANSFERASE, MITOCHONDRIAL"/>
    <property type="match status" value="1"/>
</dbReference>
<keyword evidence="4 5" id="KW-0949">S-adenosyl-L-methionine</keyword>
<proteinExistence type="inferred from homology"/>
<keyword evidence="3 5" id="KW-0831">Ubiquinone biosynthesis</keyword>